<name>A0A367RMJ0_9NOSO</name>
<dbReference type="Proteomes" id="UP000252107">
    <property type="component" value="Unassembled WGS sequence"/>
</dbReference>
<sequence>MTLWKKLRILLLAVTLGSVVLVFVKVSLTKTTNKPKSLESGRKTTIVVLVEDDICIVSHFKGNYNIVSAFKSKLRQVEIIEESYI</sequence>
<protein>
    <submittedName>
        <fullName evidence="1">Uncharacterized protein</fullName>
    </submittedName>
</protein>
<keyword evidence="2" id="KW-1185">Reference proteome</keyword>
<reference evidence="1" key="1">
    <citation type="submission" date="2016-04" db="EMBL/GenBank/DDBJ databases">
        <authorList>
            <person name="Tabuchi Yagui T.R."/>
        </authorList>
    </citation>
    <scope>NUCLEOTIDE SEQUENCE [LARGE SCALE GENOMIC DNA]</scope>
    <source>
        <strain evidence="1">NIES-26</strain>
    </source>
</reference>
<accession>A0A367RMJ0</accession>
<comment type="caution">
    <text evidence="1">The sequence shown here is derived from an EMBL/GenBank/DDBJ whole genome shotgun (WGS) entry which is preliminary data.</text>
</comment>
<evidence type="ECO:0000313" key="1">
    <source>
        <dbReference type="EMBL" id="RCJ36940.1"/>
    </source>
</evidence>
<organism evidence="1 2">
    <name type="scientific">Nostoc minutum NIES-26</name>
    <dbReference type="NCBI Taxonomy" id="1844469"/>
    <lineage>
        <taxon>Bacteria</taxon>
        <taxon>Bacillati</taxon>
        <taxon>Cyanobacteriota</taxon>
        <taxon>Cyanophyceae</taxon>
        <taxon>Nostocales</taxon>
        <taxon>Nostocaceae</taxon>
        <taxon>Nostoc</taxon>
    </lineage>
</organism>
<dbReference type="AlphaFoldDB" id="A0A367RMJ0"/>
<proteinExistence type="predicted"/>
<gene>
    <name evidence="1" type="ORF">A6770_15045</name>
</gene>
<dbReference type="EMBL" id="LXQD01000131">
    <property type="protein sequence ID" value="RCJ36940.1"/>
    <property type="molecule type" value="Genomic_DNA"/>
</dbReference>
<evidence type="ECO:0000313" key="2">
    <source>
        <dbReference type="Proteomes" id="UP000252107"/>
    </source>
</evidence>